<dbReference type="Proteomes" id="UP000248214">
    <property type="component" value="Unassembled WGS sequence"/>
</dbReference>
<reference evidence="3 4" key="1">
    <citation type="submission" date="2017-10" db="EMBL/GenBank/DDBJ databases">
        <title>Bacillus sp. nov., a halophilic bacterium isolated from a Keqin Lake.</title>
        <authorList>
            <person name="Wang H."/>
        </authorList>
    </citation>
    <scope>NUCLEOTIDE SEQUENCE [LARGE SCALE GENOMIC DNA]</scope>
    <source>
        <strain evidence="3 4">KQ-12</strain>
    </source>
</reference>
<accession>A0A323TJE3</accession>
<dbReference type="OrthoDB" id="2972738at2"/>
<dbReference type="Pfam" id="PF13828">
    <property type="entry name" value="DUF4190"/>
    <property type="match status" value="1"/>
</dbReference>
<keyword evidence="1" id="KW-1133">Transmembrane helix</keyword>
<dbReference type="InterPro" id="IPR025241">
    <property type="entry name" value="DUF4190"/>
</dbReference>
<keyword evidence="1" id="KW-0472">Membrane</keyword>
<dbReference type="RefSeq" id="WP_110608304.1">
    <property type="nucleotide sequence ID" value="NZ_PDOD01000001.1"/>
</dbReference>
<organism evidence="3 4">
    <name type="scientific">Salipaludibacillus keqinensis</name>
    <dbReference type="NCBI Taxonomy" id="2045207"/>
    <lineage>
        <taxon>Bacteria</taxon>
        <taxon>Bacillati</taxon>
        <taxon>Bacillota</taxon>
        <taxon>Bacilli</taxon>
        <taxon>Bacillales</taxon>
        <taxon>Bacillaceae</taxon>
    </lineage>
</organism>
<evidence type="ECO:0000313" key="4">
    <source>
        <dbReference type="Proteomes" id="UP000248214"/>
    </source>
</evidence>
<keyword evidence="1" id="KW-0812">Transmembrane</keyword>
<evidence type="ECO:0000256" key="1">
    <source>
        <dbReference type="SAM" id="Phobius"/>
    </source>
</evidence>
<feature type="domain" description="DUF4190" evidence="2">
    <location>
        <begin position="11"/>
        <end position="73"/>
    </location>
</feature>
<dbReference type="EMBL" id="PDOD01000001">
    <property type="protein sequence ID" value="PYZ94670.1"/>
    <property type="molecule type" value="Genomic_DNA"/>
</dbReference>
<feature type="transmembrane region" description="Helical" evidence="1">
    <location>
        <begin position="20"/>
        <end position="44"/>
    </location>
</feature>
<evidence type="ECO:0000313" key="3">
    <source>
        <dbReference type="EMBL" id="PYZ94670.1"/>
    </source>
</evidence>
<sequence length="87" mass="9110">MNSQANVKTLYSFVTGILSIILFFLPLVGILLALAGIVIGVMGLKEINKTGEPGRGYALTGMICGTVGLLIPISLGILAYFFFSGSI</sequence>
<proteinExistence type="predicted"/>
<protein>
    <recommendedName>
        <fullName evidence="2">DUF4190 domain-containing protein</fullName>
    </recommendedName>
</protein>
<evidence type="ECO:0000259" key="2">
    <source>
        <dbReference type="Pfam" id="PF13828"/>
    </source>
</evidence>
<comment type="caution">
    <text evidence="3">The sequence shown here is derived from an EMBL/GenBank/DDBJ whole genome shotgun (WGS) entry which is preliminary data.</text>
</comment>
<feature type="transmembrane region" description="Helical" evidence="1">
    <location>
        <begin position="56"/>
        <end position="83"/>
    </location>
</feature>
<gene>
    <name evidence="3" type="ORF">CR194_03830</name>
</gene>
<dbReference type="AlphaFoldDB" id="A0A323TJE3"/>
<name>A0A323TJE3_9BACI</name>
<keyword evidence="4" id="KW-1185">Reference proteome</keyword>